<reference evidence="1 2" key="1">
    <citation type="submission" date="2020-08" db="EMBL/GenBank/DDBJ databases">
        <title>Genomic Encyclopedia of Type Strains, Phase IV (KMG-IV): sequencing the most valuable type-strain genomes for metagenomic binning, comparative biology and taxonomic classification.</title>
        <authorList>
            <person name="Goeker M."/>
        </authorList>
    </citation>
    <scope>NUCLEOTIDE SEQUENCE [LARGE SCALE GENOMIC DNA]</scope>
    <source>
        <strain evidence="1 2">YC6886</strain>
    </source>
</reference>
<evidence type="ECO:0000313" key="2">
    <source>
        <dbReference type="Proteomes" id="UP000557717"/>
    </source>
</evidence>
<proteinExistence type="predicted"/>
<sequence length="108" mass="12446">MIWQTMKWGDPLEIALQLKDPDGEIIPMDETWRAVIGFSLTGDTSDPDFEFPMVIEDGMAMTDLDTREEPFEPGVLYYDIRYTDPEGKDRWTETTRLTLEHRQASASA</sequence>
<comment type="caution">
    <text evidence="1">The sequence shown here is derived from an EMBL/GenBank/DDBJ whole genome shotgun (WGS) entry which is preliminary data.</text>
</comment>
<protein>
    <submittedName>
        <fullName evidence="1">PAS domain-containing protein</fullName>
    </submittedName>
</protein>
<dbReference type="RefSeq" id="WP_184016908.1">
    <property type="nucleotide sequence ID" value="NZ_JACHFD010000005.1"/>
</dbReference>
<dbReference type="Proteomes" id="UP000557717">
    <property type="component" value="Unassembled WGS sequence"/>
</dbReference>
<name>A0A840UZ60_9BACT</name>
<gene>
    <name evidence="1" type="ORF">HNR46_001296</name>
</gene>
<evidence type="ECO:0000313" key="1">
    <source>
        <dbReference type="EMBL" id="MBB5351062.1"/>
    </source>
</evidence>
<keyword evidence="2" id="KW-1185">Reference proteome</keyword>
<organism evidence="1 2">
    <name type="scientific">Haloferula luteola</name>
    <dbReference type="NCBI Taxonomy" id="595692"/>
    <lineage>
        <taxon>Bacteria</taxon>
        <taxon>Pseudomonadati</taxon>
        <taxon>Verrucomicrobiota</taxon>
        <taxon>Verrucomicrobiia</taxon>
        <taxon>Verrucomicrobiales</taxon>
        <taxon>Verrucomicrobiaceae</taxon>
        <taxon>Haloferula</taxon>
    </lineage>
</organism>
<dbReference type="EMBL" id="JACHFD010000005">
    <property type="protein sequence ID" value="MBB5351062.1"/>
    <property type="molecule type" value="Genomic_DNA"/>
</dbReference>
<accession>A0A840UZ60</accession>
<dbReference type="AlphaFoldDB" id="A0A840UZ60"/>